<feature type="domain" description="CBS" evidence="1">
    <location>
        <begin position="27"/>
        <end position="66"/>
    </location>
</feature>
<organism evidence="2 3">
    <name type="scientific">Nocardioides ginsengisegetis</name>
    <dbReference type="NCBI Taxonomy" id="661491"/>
    <lineage>
        <taxon>Bacteria</taxon>
        <taxon>Bacillati</taxon>
        <taxon>Actinomycetota</taxon>
        <taxon>Actinomycetes</taxon>
        <taxon>Propionibacteriales</taxon>
        <taxon>Nocardioidaceae</taxon>
        <taxon>Nocardioides</taxon>
    </lineage>
</organism>
<dbReference type="AlphaFoldDB" id="A0A7W3IZ09"/>
<dbReference type="Pfam" id="PF00571">
    <property type="entry name" value="CBS"/>
    <property type="match status" value="2"/>
</dbReference>
<dbReference type="Proteomes" id="UP000580910">
    <property type="component" value="Unassembled WGS sequence"/>
</dbReference>
<gene>
    <name evidence="2" type="ORF">FB382_001596</name>
</gene>
<dbReference type="SUPFAM" id="SSF54631">
    <property type="entry name" value="CBS-domain pair"/>
    <property type="match status" value="1"/>
</dbReference>
<dbReference type="EMBL" id="JACGXA010000001">
    <property type="protein sequence ID" value="MBA8803305.1"/>
    <property type="molecule type" value="Genomic_DNA"/>
</dbReference>
<dbReference type="InterPro" id="IPR000644">
    <property type="entry name" value="CBS_dom"/>
</dbReference>
<reference evidence="2 3" key="1">
    <citation type="submission" date="2020-07" db="EMBL/GenBank/DDBJ databases">
        <title>Sequencing the genomes of 1000 actinobacteria strains.</title>
        <authorList>
            <person name="Klenk H.-P."/>
        </authorList>
    </citation>
    <scope>NUCLEOTIDE SEQUENCE [LARGE SCALE GENOMIC DNA]</scope>
    <source>
        <strain evidence="2 3">DSM 21349</strain>
    </source>
</reference>
<sequence>MTTPPSRIPDELANLCVADVVLRLPKMMPIHARVRDARAALRDHHVHMLLLTDQGRLRGTLTRGDIPDHADDMALSLTYAVVEGRTVSSDLPAEQARLLMLSRDLRRLVVVDADGSLLGLLCLNRRHTGFCSDEDVNARGTAP</sequence>
<evidence type="ECO:0000313" key="2">
    <source>
        <dbReference type="EMBL" id="MBA8803305.1"/>
    </source>
</evidence>
<accession>A0A7W3IZ09</accession>
<evidence type="ECO:0000259" key="1">
    <source>
        <dbReference type="Pfam" id="PF00571"/>
    </source>
</evidence>
<dbReference type="InterPro" id="IPR046342">
    <property type="entry name" value="CBS_dom_sf"/>
</dbReference>
<dbReference type="Gene3D" id="3.10.580.10">
    <property type="entry name" value="CBS-domain"/>
    <property type="match status" value="1"/>
</dbReference>
<dbReference type="RefSeq" id="WP_182538219.1">
    <property type="nucleotide sequence ID" value="NZ_JACGXA010000001.1"/>
</dbReference>
<name>A0A7W3IZ09_9ACTN</name>
<evidence type="ECO:0000313" key="3">
    <source>
        <dbReference type="Proteomes" id="UP000580910"/>
    </source>
</evidence>
<proteinExistence type="predicted"/>
<keyword evidence="3" id="KW-1185">Reference proteome</keyword>
<feature type="domain" description="CBS" evidence="1">
    <location>
        <begin position="86"/>
        <end position="121"/>
    </location>
</feature>
<protein>
    <submittedName>
        <fullName evidence="2">CBS domain-containing protein</fullName>
    </submittedName>
</protein>
<dbReference type="CDD" id="cd02205">
    <property type="entry name" value="CBS_pair_SF"/>
    <property type="match status" value="1"/>
</dbReference>
<comment type="caution">
    <text evidence="2">The sequence shown here is derived from an EMBL/GenBank/DDBJ whole genome shotgun (WGS) entry which is preliminary data.</text>
</comment>